<accession>A0A2P2Q464</accession>
<organism evidence="1">
    <name type="scientific">Rhizophora mucronata</name>
    <name type="common">Asiatic mangrove</name>
    <dbReference type="NCBI Taxonomy" id="61149"/>
    <lineage>
        <taxon>Eukaryota</taxon>
        <taxon>Viridiplantae</taxon>
        <taxon>Streptophyta</taxon>
        <taxon>Embryophyta</taxon>
        <taxon>Tracheophyta</taxon>
        <taxon>Spermatophyta</taxon>
        <taxon>Magnoliopsida</taxon>
        <taxon>eudicotyledons</taxon>
        <taxon>Gunneridae</taxon>
        <taxon>Pentapetalae</taxon>
        <taxon>rosids</taxon>
        <taxon>fabids</taxon>
        <taxon>Malpighiales</taxon>
        <taxon>Rhizophoraceae</taxon>
        <taxon>Rhizophora</taxon>
    </lineage>
</organism>
<reference evidence="1" key="1">
    <citation type="submission" date="2018-02" db="EMBL/GenBank/DDBJ databases">
        <title>Rhizophora mucronata_Transcriptome.</title>
        <authorList>
            <person name="Meera S.P."/>
            <person name="Sreeshan A."/>
            <person name="Augustine A."/>
        </authorList>
    </citation>
    <scope>NUCLEOTIDE SEQUENCE</scope>
    <source>
        <tissue evidence="1">Leaf</tissue>
    </source>
</reference>
<proteinExistence type="predicted"/>
<dbReference type="AlphaFoldDB" id="A0A2P2Q464"/>
<protein>
    <submittedName>
        <fullName evidence="1">Uncharacterized protein</fullName>
    </submittedName>
</protein>
<sequence length="32" mass="3810">MLFAHLCMVNSSLWGWMYPVRVSCWHIICVLI</sequence>
<name>A0A2P2Q464_RHIMU</name>
<evidence type="ECO:0000313" key="1">
    <source>
        <dbReference type="EMBL" id="MBX61744.1"/>
    </source>
</evidence>
<dbReference type="EMBL" id="GGEC01081260">
    <property type="protein sequence ID" value="MBX61744.1"/>
    <property type="molecule type" value="Transcribed_RNA"/>
</dbReference>